<name>A0A6A6IVE3_9PLEO</name>
<gene>
    <name evidence="2" type="ORF">BU26DRAFT_137628</name>
</gene>
<dbReference type="EMBL" id="ML987190">
    <property type="protein sequence ID" value="KAF2254399.1"/>
    <property type="molecule type" value="Genomic_DNA"/>
</dbReference>
<evidence type="ECO:0000313" key="3">
    <source>
        <dbReference type="Proteomes" id="UP000800094"/>
    </source>
</evidence>
<dbReference type="GeneID" id="54573103"/>
<dbReference type="RefSeq" id="XP_033689403.1">
    <property type="nucleotide sequence ID" value="XM_033819773.1"/>
</dbReference>
<dbReference type="Proteomes" id="UP000800094">
    <property type="component" value="Unassembled WGS sequence"/>
</dbReference>
<feature type="signal peptide" evidence="1">
    <location>
        <begin position="1"/>
        <end position="21"/>
    </location>
</feature>
<protein>
    <submittedName>
        <fullName evidence="2">Uncharacterized protein</fullName>
    </submittedName>
</protein>
<feature type="chain" id="PRO_5025329396" evidence="1">
    <location>
        <begin position="22"/>
        <end position="140"/>
    </location>
</feature>
<reference evidence="2" key="1">
    <citation type="journal article" date="2020" name="Stud. Mycol.">
        <title>101 Dothideomycetes genomes: a test case for predicting lifestyles and emergence of pathogens.</title>
        <authorList>
            <person name="Haridas S."/>
            <person name="Albert R."/>
            <person name="Binder M."/>
            <person name="Bloem J."/>
            <person name="Labutti K."/>
            <person name="Salamov A."/>
            <person name="Andreopoulos B."/>
            <person name="Baker S."/>
            <person name="Barry K."/>
            <person name="Bills G."/>
            <person name="Bluhm B."/>
            <person name="Cannon C."/>
            <person name="Castanera R."/>
            <person name="Culley D."/>
            <person name="Daum C."/>
            <person name="Ezra D."/>
            <person name="Gonzalez J."/>
            <person name="Henrissat B."/>
            <person name="Kuo A."/>
            <person name="Liang C."/>
            <person name="Lipzen A."/>
            <person name="Lutzoni F."/>
            <person name="Magnuson J."/>
            <person name="Mondo S."/>
            <person name="Nolan M."/>
            <person name="Ohm R."/>
            <person name="Pangilinan J."/>
            <person name="Park H.-J."/>
            <person name="Ramirez L."/>
            <person name="Alfaro M."/>
            <person name="Sun H."/>
            <person name="Tritt A."/>
            <person name="Yoshinaga Y."/>
            <person name="Zwiers L.-H."/>
            <person name="Turgeon B."/>
            <person name="Goodwin S."/>
            <person name="Spatafora J."/>
            <person name="Crous P."/>
            <person name="Grigoriev I."/>
        </authorList>
    </citation>
    <scope>NUCLEOTIDE SEQUENCE</scope>
    <source>
        <strain evidence="2">CBS 122368</strain>
    </source>
</reference>
<dbReference type="AlphaFoldDB" id="A0A6A6IVE3"/>
<keyword evidence="3" id="KW-1185">Reference proteome</keyword>
<accession>A0A6A6IVE3</accession>
<proteinExistence type="predicted"/>
<keyword evidence="1" id="KW-0732">Signal</keyword>
<evidence type="ECO:0000256" key="1">
    <source>
        <dbReference type="SAM" id="SignalP"/>
    </source>
</evidence>
<organism evidence="2 3">
    <name type="scientific">Trematosphaeria pertusa</name>
    <dbReference type="NCBI Taxonomy" id="390896"/>
    <lineage>
        <taxon>Eukaryota</taxon>
        <taxon>Fungi</taxon>
        <taxon>Dikarya</taxon>
        <taxon>Ascomycota</taxon>
        <taxon>Pezizomycotina</taxon>
        <taxon>Dothideomycetes</taxon>
        <taxon>Pleosporomycetidae</taxon>
        <taxon>Pleosporales</taxon>
        <taxon>Massarineae</taxon>
        <taxon>Trematosphaeriaceae</taxon>
        <taxon>Trematosphaeria</taxon>
    </lineage>
</organism>
<evidence type="ECO:0000313" key="2">
    <source>
        <dbReference type="EMBL" id="KAF2254399.1"/>
    </source>
</evidence>
<sequence length="140" mass="15628">MLLRPLIPHCSFTLLFHAALSRCSIGRRQRTKPLDWPHVPNISTSFESVHMYQPPDVRLPSGHQLAQPAGSSPIADAEYRSYSLDGTPVEVVVDDNLQDLVTIDQAIMKWGDGIYLRPQIALVSQAAFVFKETQCLLLMA</sequence>